<feature type="signal peptide" evidence="1">
    <location>
        <begin position="1"/>
        <end position="20"/>
    </location>
</feature>
<evidence type="ECO:0000256" key="1">
    <source>
        <dbReference type="SAM" id="SignalP"/>
    </source>
</evidence>
<organism evidence="2 3">
    <name type="scientific">Serratia entomophila</name>
    <dbReference type="NCBI Taxonomy" id="42906"/>
    <lineage>
        <taxon>Bacteria</taxon>
        <taxon>Pseudomonadati</taxon>
        <taxon>Pseudomonadota</taxon>
        <taxon>Gammaproteobacteria</taxon>
        <taxon>Enterobacterales</taxon>
        <taxon>Yersiniaceae</taxon>
        <taxon>Serratia</taxon>
    </lineage>
</organism>
<gene>
    <name evidence="2" type="ORF">KFQ06_01660</name>
</gene>
<feature type="chain" id="PRO_5047272710" evidence="1">
    <location>
        <begin position="21"/>
        <end position="125"/>
    </location>
</feature>
<protein>
    <submittedName>
        <fullName evidence="2">Uncharacterized protein</fullName>
    </submittedName>
</protein>
<keyword evidence="3" id="KW-1185">Reference proteome</keyword>
<evidence type="ECO:0000313" key="3">
    <source>
        <dbReference type="Proteomes" id="UP001056873"/>
    </source>
</evidence>
<dbReference type="Proteomes" id="UP001056873">
    <property type="component" value="Chromosome"/>
</dbReference>
<sequence>MKKILFSIIMSLCLTSSVYAQSSASVIGLGENISSAGKTRTELGIEQYNMLSQRNNRYSFKHAKEFFPHKSIDTAGTPVYSLGTGKPQLNMNEINFDFEDPVIHRVFRKTVADMLHQTRTDSFSS</sequence>
<proteinExistence type="predicted"/>
<accession>A0ABY5CSY9</accession>
<dbReference type="EMBL" id="CP074347">
    <property type="protein sequence ID" value="USV01276.1"/>
    <property type="molecule type" value="Genomic_DNA"/>
</dbReference>
<keyword evidence="1" id="KW-0732">Signal</keyword>
<dbReference type="RefSeq" id="WP_020439758.1">
    <property type="nucleotide sequence ID" value="NZ_CAMIPH010000002.1"/>
</dbReference>
<name>A0ABY5CSY9_9GAMM</name>
<evidence type="ECO:0000313" key="2">
    <source>
        <dbReference type="EMBL" id="USV01276.1"/>
    </source>
</evidence>
<reference evidence="2" key="1">
    <citation type="journal article" date="2022" name="BMC Genomics">
        <title>Genome sequence of the entomopathogenic Serratia entomophila isolate 626 and characterisation of the species specific itaconate degradation pathway.</title>
        <authorList>
            <person name="Vaughan A.L."/>
            <person name="Altermann E."/>
            <person name="Glare T.R."/>
            <person name="Hurst M.R.H."/>
        </authorList>
    </citation>
    <scope>NUCLEOTIDE SEQUENCE</scope>
    <source>
        <strain evidence="2">626</strain>
    </source>
</reference>